<keyword evidence="1 9" id="KW-0963">Cytoplasm</keyword>
<keyword evidence="5 9" id="KW-0067">ATP-binding</keyword>
<dbReference type="CDD" id="cd02163">
    <property type="entry name" value="PPAT"/>
    <property type="match status" value="1"/>
</dbReference>
<comment type="subunit">
    <text evidence="9">Homohexamer.</text>
</comment>
<comment type="cofactor">
    <cofactor evidence="9">
        <name>Mg(2+)</name>
        <dbReference type="ChEBI" id="CHEBI:18420"/>
    </cofactor>
</comment>
<dbReference type="InterPro" id="IPR001980">
    <property type="entry name" value="PPAT"/>
</dbReference>
<evidence type="ECO:0000259" key="10">
    <source>
        <dbReference type="Pfam" id="PF01467"/>
    </source>
</evidence>
<feature type="binding site" evidence="9">
    <location>
        <position position="41"/>
    </location>
    <ligand>
        <name>substrate</name>
    </ligand>
</feature>
<evidence type="ECO:0000256" key="6">
    <source>
        <dbReference type="ARBA" id="ARBA00022842"/>
    </source>
</evidence>
<keyword evidence="7 9" id="KW-0173">Coenzyme A biosynthesis</keyword>
<feature type="binding site" evidence="9">
    <location>
        <position position="98"/>
    </location>
    <ligand>
        <name>ATP</name>
        <dbReference type="ChEBI" id="CHEBI:30616"/>
    </ligand>
</feature>
<dbReference type="NCBIfam" id="TIGR01510">
    <property type="entry name" value="coaD_prev_kdtB"/>
    <property type="match status" value="1"/>
</dbReference>
<keyword evidence="3 9" id="KW-0548">Nucleotidyltransferase</keyword>
<reference evidence="11" key="1">
    <citation type="submission" date="2021-03" db="EMBL/GenBank/DDBJ databases">
        <title>Proteiniclasticum marinus sp. nov., isolated from tidal flat sediment.</title>
        <authorList>
            <person name="Namirimu T."/>
            <person name="Yang J.-A."/>
            <person name="Yang S.-H."/>
            <person name="Kim Y.-J."/>
            <person name="Kwon K.K."/>
        </authorList>
    </citation>
    <scope>NUCLEOTIDE SEQUENCE</scope>
    <source>
        <strain evidence="11">SCR006</strain>
    </source>
</reference>
<comment type="pathway">
    <text evidence="9">Cofactor biosynthesis; coenzyme A biosynthesis; CoA from (R)-pantothenate: step 4/5.</text>
</comment>
<evidence type="ECO:0000256" key="2">
    <source>
        <dbReference type="ARBA" id="ARBA00022679"/>
    </source>
</evidence>
<protein>
    <recommendedName>
        <fullName evidence="9">Phosphopantetheine adenylyltransferase</fullName>
        <ecNumber evidence="9">2.7.7.3</ecNumber>
    </recommendedName>
    <alternativeName>
        <fullName evidence="9">Dephospho-CoA pyrophosphorylase</fullName>
    </alternativeName>
    <alternativeName>
        <fullName evidence="9">Pantetheine-phosphate adenylyltransferase</fullName>
        <shortName evidence="9">PPAT</shortName>
    </alternativeName>
</protein>
<feature type="binding site" evidence="9">
    <location>
        <position position="17"/>
    </location>
    <ligand>
        <name>ATP</name>
        <dbReference type="ChEBI" id="CHEBI:30616"/>
    </ligand>
</feature>
<dbReference type="PANTHER" id="PTHR21342:SF1">
    <property type="entry name" value="PHOSPHOPANTETHEINE ADENYLYLTRANSFERASE"/>
    <property type="match status" value="1"/>
</dbReference>
<feature type="site" description="Transition state stabilizer" evidence="9">
    <location>
        <position position="17"/>
    </location>
</feature>
<proteinExistence type="inferred from homology"/>
<dbReference type="Proteomes" id="UP000664218">
    <property type="component" value="Unassembled WGS sequence"/>
</dbReference>
<dbReference type="EC" id="2.7.7.3" evidence="9"/>
<dbReference type="PRINTS" id="PR01020">
    <property type="entry name" value="LPSBIOSNTHSS"/>
</dbReference>
<evidence type="ECO:0000256" key="1">
    <source>
        <dbReference type="ARBA" id="ARBA00022490"/>
    </source>
</evidence>
<name>A0A939KJI1_9CLOT</name>
<dbReference type="EMBL" id="JAFNJU010000001">
    <property type="protein sequence ID" value="MBO1263715.1"/>
    <property type="molecule type" value="Genomic_DNA"/>
</dbReference>
<keyword evidence="2 9" id="KW-0808">Transferase</keyword>
<comment type="function">
    <text evidence="9">Reversibly transfers an adenylyl group from ATP to 4'-phosphopantetheine, yielding dephospho-CoA (dPCoA) and pyrophosphate.</text>
</comment>
<dbReference type="AlphaFoldDB" id="A0A939KJI1"/>
<dbReference type="InterPro" id="IPR004821">
    <property type="entry name" value="Cyt_trans-like"/>
</dbReference>
<keyword evidence="4 9" id="KW-0547">Nucleotide-binding</keyword>
<feature type="domain" description="Cytidyltransferase-like" evidence="10">
    <location>
        <begin position="5"/>
        <end position="134"/>
    </location>
</feature>
<comment type="caution">
    <text evidence="11">The sequence shown here is derived from an EMBL/GenBank/DDBJ whole genome shotgun (WGS) entry which is preliminary data.</text>
</comment>
<dbReference type="GO" id="GO:0005524">
    <property type="term" value="F:ATP binding"/>
    <property type="evidence" value="ECO:0007669"/>
    <property type="project" value="UniProtKB-KW"/>
</dbReference>
<comment type="catalytic activity">
    <reaction evidence="8 9">
        <text>(R)-4'-phosphopantetheine + ATP + H(+) = 3'-dephospho-CoA + diphosphate</text>
        <dbReference type="Rhea" id="RHEA:19801"/>
        <dbReference type="ChEBI" id="CHEBI:15378"/>
        <dbReference type="ChEBI" id="CHEBI:30616"/>
        <dbReference type="ChEBI" id="CHEBI:33019"/>
        <dbReference type="ChEBI" id="CHEBI:57328"/>
        <dbReference type="ChEBI" id="CHEBI:61723"/>
        <dbReference type="EC" id="2.7.7.3"/>
    </reaction>
</comment>
<dbReference type="SUPFAM" id="SSF52374">
    <property type="entry name" value="Nucleotidylyl transferase"/>
    <property type="match status" value="1"/>
</dbReference>
<dbReference type="InterPro" id="IPR014729">
    <property type="entry name" value="Rossmann-like_a/b/a_fold"/>
</dbReference>
<accession>A0A939KJI1</accession>
<evidence type="ECO:0000256" key="9">
    <source>
        <dbReference type="HAMAP-Rule" id="MF_00151"/>
    </source>
</evidence>
<feature type="binding site" evidence="9">
    <location>
        <position position="87"/>
    </location>
    <ligand>
        <name>substrate</name>
    </ligand>
</feature>
<dbReference type="GO" id="GO:0015937">
    <property type="term" value="P:coenzyme A biosynthetic process"/>
    <property type="evidence" value="ECO:0007669"/>
    <property type="project" value="UniProtKB-UniRule"/>
</dbReference>
<dbReference type="Pfam" id="PF01467">
    <property type="entry name" value="CTP_transf_like"/>
    <property type="match status" value="1"/>
</dbReference>
<dbReference type="NCBIfam" id="TIGR00125">
    <property type="entry name" value="cyt_tran_rel"/>
    <property type="match status" value="1"/>
</dbReference>
<feature type="binding site" evidence="9">
    <location>
        <position position="9"/>
    </location>
    <ligand>
        <name>substrate</name>
    </ligand>
</feature>
<feature type="binding site" evidence="9">
    <location>
        <begin position="124"/>
        <end position="130"/>
    </location>
    <ligand>
        <name>ATP</name>
        <dbReference type="ChEBI" id="CHEBI:30616"/>
    </ligand>
</feature>
<evidence type="ECO:0000256" key="3">
    <source>
        <dbReference type="ARBA" id="ARBA00022695"/>
    </source>
</evidence>
<feature type="binding site" evidence="9">
    <location>
        <begin position="9"/>
        <end position="10"/>
    </location>
    <ligand>
        <name>ATP</name>
        <dbReference type="ChEBI" id="CHEBI:30616"/>
    </ligand>
</feature>
<keyword evidence="6 9" id="KW-0460">Magnesium</keyword>
<evidence type="ECO:0000313" key="11">
    <source>
        <dbReference type="EMBL" id="MBO1263715.1"/>
    </source>
</evidence>
<dbReference type="HAMAP" id="MF_00151">
    <property type="entry name" value="PPAT_bact"/>
    <property type="match status" value="1"/>
</dbReference>
<evidence type="ECO:0000313" key="12">
    <source>
        <dbReference type="Proteomes" id="UP000664218"/>
    </source>
</evidence>
<gene>
    <name evidence="9 11" type="primary">coaD</name>
    <name evidence="11" type="ORF">J3A84_01490</name>
</gene>
<evidence type="ECO:0000256" key="4">
    <source>
        <dbReference type="ARBA" id="ARBA00022741"/>
    </source>
</evidence>
<keyword evidence="12" id="KW-1185">Reference proteome</keyword>
<organism evidence="11 12">
    <name type="scientific">Proteiniclasticum aestuarii</name>
    <dbReference type="NCBI Taxonomy" id="2817862"/>
    <lineage>
        <taxon>Bacteria</taxon>
        <taxon>Bacillati</taxon>
        <taxon>Bacillota</taxon>
        <taxon>Clostridia</taxon>
        <taxon>Eubacteriales</taxon>
        <taxon>Clostridiaceae</taxon>
        <taxon>Proteiniclasticum</taxon>
    </lineage>
</organism>
<dbReference type="GO" id="GO:0005737">
    <property type="term" value="C:cytoplasm"/>
    <property type="evidence" value="ECO:0007669"/>
    <property type="project" value="UniProtKB-SubCell"/>
</dbReference>
<dbReference type="GO" id="GO:0004595">
    <property type="term" value="F:pantetheine-phosphate adenylyltransferase activity"/>
    <property type="evidence" value="ECO:0007669"/>
    <property type="project" value="UniProtKB-UniRule"/>
</dbReference>
<evidence type="ECO:0000256" key="8">
    <source>
        <dbReference type="ARBA" id="ARBA00029346"/>
    </source>
</evidence>
<sequence>MKIAVYPGSFDPITLGHMDIITRSSRLFDKLIVAVLKNVEKKGLFTIDERVDMIGKLVEKYDNIEVVSFEGLLIDFMKSVDARIIVKGLRVGLDFDYELQMSHMNRKLSKDRVETILMMASTEYSYISSSSVREILHFRGDISNFVPGDIVQDIYKKVGIDGGVV</sequence>
<comment type="similarity">
    <text evidence="9">Belongs to the bacterial CoaD family.</text>
</comment>
<evidence type="ECO:0000256" key="7">
    <source>
        <dbReference type="ARBA" id="ARBA00022993"/>
    </source>
</evidence>
<feature type="binding site" evidence="9">
    <location>
        <position position="73"/>
    </location>
    <ligand>
        <name>substrate</name>
    </ligand>
</feature>
<comment type="subcellular location">
    <subcellularLocation>
        <location evidence="9">Cytoplasm</location>
    </subcellularLocation>
</comment>
<dbReference type="Gene3D" id="3.40.50.620">
    <property type="entry name" value="HUPs"/>
    <property type="match status" value="1"/>
</dbReference>
<feature type="binding site" evidence="9">
    <location>
        <begin position="88"/>
        <end position="90"/>
    </location>
    <ligand>
        <name>ATP</name>
        <dbReference type="ChEBI" id="CHEBI:30616"/>
    </ligand>
</feature>
<dbReference type="PANTHER" id="PTHR21342">
    <property type="entry name" value="PHOSPHOPANTETHEINE ADENYLYLTRANSFERASE"/>
    <property type="match status" value="1"/>
</dbReference>
<evidence type="ECO:0000256" key="5">
    <source>
        <dbReference type="ARBA" id="ARBA00022840"/>
    </source>
</evidence>
<dbReference type="RefSeq" id="WP_207598223.1">
    <property type="nucleotide sequence ID" value="NZ_JAFNJU010000001.1"/>
</dbReference>